<feature type="signal peptide" evidence="1">
    <location>
        <begin position="1"/>
        <end position="16"/>
    </location>
</feature>
<evidence type="ECO:0000313" key="3">
    <source>
        <dbReference type="Proteomes" id="UP001620645"/>
    </source>
</evidence>
<keyword evidence="3" id="KW-1185">Reference proteome</keyword>
<protein>
    <submittedName>
        <fullName evidence="2">Uncharacterized protein</fullName>
    </submittedName>
</protein>
<name>A0ABD2K6Y0_HETSC</name>
<dbReference type="AlphaFoldDB" id="A0ABD2K6Y0"/>
<feature type="chain" id="PRO_5044757558" evidence="1">
    <location>
        <begin position="17"/>
        <end position="114"/>
    </location>
</feature>
<keyword evidence="1" id="KW-0732">Signal</keyword>
<organism evidence="2 3">
    <name type="scientific">Heterodera schachtii</name>
    <name type="common">Sugarbeet cyst nematode worm</name>
    <name type="synonym">Tylenchus schachtii</name>
    <dbReference type="NCBI Taxonomy" id="97005"/>
    <lineage>
        <taxon>Eukaryota</taxon>
        <taxon>Metazoa</taxon>
        <taxon>Ecdysozoa</taxon>
        <taxon>Nematoda</taxon>
        <taxon>Chromadorea</taxon>
        <taxon>Rhabditida</taxon>
        <taxon>Tylenchina</taxon>
        <taxon>Tylenchomorpha</taxon>
        <taxon>Tylenchoidea</taxon>
        <taxon>Heteroderidae</taxon>
        <taxon>Heteroderinae</taxon>
        <taxon>Heterodera</taxon>
    </lineage>
</organism>
<evidence type="ECO:0000256" key="1">
    <source>
        <dbReference type="SAM" id="SignalP"/>
    </source>
</evidence>
<dbReference type="EMBL" id="JBICCN010000044">
    <property type="protein sequence ID" value="KAL3098657.1"/>
    <property type="molecule type" value="Genomic_DNA"/>
</dbReference>
<comment type="caution">
    <text evidence="2">The sequence shown here is derived from an EMBL/GenBank/DDBJ whole genome shotgun (WGS) entry which is preliminary data.</text>
</comment>
<accession>A0ABD2K6Y0</accession>
<reference evidence="2 3" key="1">
    <citation type="submission" date="2024-10" db="EMBL/GenBank/DDBJ databases">
        <authorList>
            <person name="Kim D."/>
        </authorList>
    </citation>
    <scope>NUCLEOTIDE SEQUENCE [LARGE SCALE GENOMIC DNA]</scope>
    <source>
        <strain evidence="2">Taebaek</strain>
    </source>
</reference>
<proteinExistence type="predicted"/>
<sequence>MLSLLLFLPFFGICFAAENDDNKYMATLYVLPGVASLGEYEYFSEAFCRQTIESATEEGSKTEMSTRTHITHESFTHRNESDFVTMGLGNDDCEKGFEIGIALIKKDTTWSPWA</sequence>
<gene>
    <name evidence="2" type="ORF">niasHS_000444</name>
</gene>
<dbReference type="Proteomes" id="UP001620645">
    <property type="component" value="Unassembled WGS sequence"/>
</dbReference>
<evidence type="ECO:0000313" key="2">
    <source>
        <dbReference type="EMBL" id="KAL3098657.1"/>
    </source>
</evidence>